<gene>
    <name evidence="3" type="ORF">Tci_054527</name>
</gene>
<proteinExistence type="predicted"/>
<feature type="domain" description="Reverse transcriptase Ty1/copia-type" evidence="2">
    <location>
        <begin position="16"/>
        <end position="111"/>
    </location>
</feature>
<comment type="caution">
    <text evidence="3">The sequence shown here is derived from an EMBL/GenBank/DDBJ whole genome shotgun (WGS) entry which is preliminary data.</text>
</comment>
<accession>A0A6L2NAC5</accession>
<evidence type="ECO:0000256" key="1">
    <source>
        <dbReference type="SAM" id="MobiDB-lite"/>
    </source>
</evidence>
<feature type="region of interest" description="Disordered" evidence="1">
    <location>
        <begin position="577"/>
        <end position="598"/>
    </location>
</feature>
<name>A0A6L2NAC5_TANCI</name>
<sequence>MALEEQIGCKKYCHTKKSRILAKGYKQEEGINFEESFALVARLEAVRVFIAYTAHKNFTIFQMNFKTTFLNGPLKEEVYVSQPDDFVDPDFPDYVYGLKKALYGLKQAPRACTPGGLQFLGEKLLSWSSKEQDCTALSTAQAKALLPSLAIQFSTRVLSTLTSGIRYHFIKEHVERGTVELYFVGTEYQLTGLFTKALSISKEHFEYPVHRIDTPSSSSIIVEDNEAPPLEEGINFEESFALVARLEAVRVFIAYTAHKNFTIFQMNFKTTFLNGPLKEEVYVSQPDDFVDPDFPDYVYGLKKALYGLKQAPRACTPGGLQFLGEKLLSWSSKEQDCTALSTAQAKALLPSLAIQFSTRVLSTLTSGIRYHFIKEHVERGTVELYFVGTEYQLTGLFTKALSISKEHFEYPVHRIGTHRKSSALRSPNPVTIKGESTLCKFIVIRFRVPRRQDPKMPIPTAVEIDVTNLHETVQMSIATQKSLEDFKVYQNVAKVNEHLEDVELDHLLEGNQNVDVDEFINDIFNSKEDPDTRIELKSEKESPEVEKSDDLACVNVVEYEDESVGDEFELRRRVKGKGIKETRSSPSPTTIRSSMTNIALLSSDKEKIKELKVITEDAPSSADKQTQGIDSY</sequence>
<dbReference type="Pfam" id="PF07727">
    <property type="entry name" value="RVT_2"/>
    <property type="match status" value="2"/>
</dbReference>
<dbReference type="AlphaFoldDB" id="A0A6L2NAC5"/>
<protein>
    <submittedName>
        <fullName evidence="3">Gag-Pol polyprotein</fullName>
    </submittedName>
</protein>
<dbReference type="InterPro" id="IPR013103">
    <property type="entry name" value="RVT_2"/>
</dbReference>
<organism evidence="3">
    <name type="scientific">Tanacetum cinerariifolium</name>
    <name type="common">Dalmatian daisy</name>
    <name type="synonym">Chrysanthemum cinerariifolium</name>
    <dbReference type="NCBI Taxonomy" id="118510"/>
    <lineage>
        <taxon>Eukaryota</taxon>
        <taxon>Viridiplantae</taxon>
        <taxon>Streptophyta</taxon>
        <taxon>Embryophyta</taxon>
        <taxon>Tracheophyta</taxon>
        <taxon>Spermatophyta</taxon>
        <taxon>Magnoliopsida</taxon>
        <taxon>eudicotyledons</taxon>
        <taxon>Gunneridae</taxon>
        <taxon>Pentapetalae</taxon>
        <taxon>asterids</taxon>
        <taxon>campanulids</taxon>
        <taxon>Asterales</taxon>
        <taxon>Asteraceae</taxon>
        <taxon>Asteroideae</taxon>
        <taxon>Anthemideae</taxon>
        <taxon>Anthemidinae</taxon>
        <taxon>Tanacetum</taxon>
    </lineage>
</organism>
<evidence type="ECO:0000313" key="3">
    <source>
        <dbReference type="EMBL" id="GEU82549.1"/>
    </source>
</evidence>
<dbReference type="EMBL" id="BKCJ010008501">
    <property type="protein sequence ID" value="GEU82549.1"/>
    <property type="molecule type" value="Genomic_DNA"/>
</dbReference>
<reference evidence="3" key="1">
    <citation type="journal article" date="2019" name="Sci. Rep.">
        <title>Draft genome of Tanacetum cinerariifolium, the natural source of mosquito coil.</title>
        <authorList>
            <person name="Yamashiro T."/>
            <person name="Shiraishi A."/>
            <person name="Satake H."/>
            <person name="Nakayama K."/>
        </authorList>
    </citation>
    <scope>NUCLEOTIDE SEQUENCE</scope>
</reference>
<feature type="domain" description="Reverse transcriptase Ty1/copia-type" evidence="2">
    <location>
        <begin position="233"/>
        <end position="314"/>
    </location>
</feature>
<evidence type="ECO:0000259" key="2">
    <source>
        <dbReference type="Pfam" id="PF07727"/>
    </source>
</evidence>
<feature type="compositionally biased region" description="Low complexity" evidence="1">
    <location>
        <begin position="584"/>
        <end position="596"/>
    </location>
</feature>